<accession>A0A1G7UM79</accession>
<organism evidence="2 3">
    <name type="scientific">Chitinophaga filiformis</name>
    <name type="common">Myxococcus filiformis</name>
    <name type="synonym">Flexibacter filiformis</name>
    <dbReference type="NCBI Taxonomy" id="104663"/>
    <lineage>
        <taxon>Bacteria</taxon>
        <taxon>Pseudomonadati</taxon>
        <taxon>Bacteroidota</taxon>
        <taxon>Chitinophagia</taxon>
        <taxon>Chitinophagales</taxon>
        <taxon>Chitinophagaceae</taxon>
        <taxon>Chitinophaga</taxon>
    </lineage>
</organism>
<gene>
    <name evidence="2" type="ORF">SAMN04488121_104428</name>
</gene>
<sequence length="121" mass="13594">MQYYHKSAGNPSPGGVPEKQPPPKEEPPRPSGPEITPPPSPPGPPPPVPNEVPDHDIKRSPPNPKAKKKKEDEIIEDRADLIAEQDREDVQERSPDLFPDRTIMETYNSYDEDDSRVIPEE</sequence>
<evidence type="ECO:0000313" key="2">
    <source>
        <dbReference type="EMBL" id="SDG48468.1"/>
    </source>
</evidence>
<dbReference type="STRING" id="104663.SAMN04488121_104428"/>
<protein>
    <submittedName>
        <fullName evidence="2">Uncharacterized protein</fullName>
    </submittedName>
</protein>
<dbReference type="EMBL" id="FNBN01000004">
    <property type="protein sequence ID" value="SDG48468.1"/>
    <property type="molecule type" value="Genomic_DNA"/>
</dbReference>
<evidence type="ECO:0000256" key="1">
    <source>
        <dbReference type="SAM" id="MobiDB-lite"/>
    </source>
</evidence>
<feature type="region of interest" description="Disordered" evidence="1">
    <location>
        <begin position="1"/>
        <end position="74"/>
    </location>
</feature>
<name>A0A1G7UM79_CHIFI</name>
<dbReference type="AlphaFoldDB" id="A0A1G7UM79"/>
<proteinExistence type="predicted"/>
<dbReference type="RefSeq" id="WP_176842355.1">
    <property type="nucleotide sequence ID" value="NZ_FNBN01000004.1"/>
</dbReference>
<dbReference type="Proteomes" id="UP000199045">
    <property type="component" value="Unassembled WGS sequence"/>
</dbReference>
<evidence type="ECO:0000313" key="3">
    <source>
        <dbReference type="Proteomes" id="UP000199045"/>
    </source>
</evidence>
<reference evidence="2 3" key="1">
    <citation type="submission" date="2016-10" db="EMBL/GenBank/DDBJ databases">
        <authorList>
            <person name="de Groot N.N."/>
        </authorList>
    </citation>
    <scope>NUCLEOTIDE SEQUENCE [LARGE SCALE GENOMIC DNA]</scope>
    <source>
        <strain evidence="2 3">DSM 527</strain>
    </source>
</reference>
<feature type="compositionally biased region" description="Pro residues" evidence="1">
    <location>
        <begin position="29"/>
        <end position="50"/>
    </location>
</feature>